<dbReference type="GO" id="GO:0016788">
    <property type="term" value="F:hydrolase activity, acting on ester bonds"/>
    <property type="evidence" value="ECO:0007669"/>
    <property type="project" value="InterPro"/>
</dbReference>
<dbReference type="SUPFAM" id="SSF48537">
    <property type="entry name" value="Phospholipase C/P1 nuclease"/>
    <property type="match status" value="1"/>
</dbReference>
<keyword evidence="4" id="KW-0378">Hydrolase</keyword>
<dbReference type="Pfam" id="PF02265">
    <property type="entry name" value="S1-P1_nuclease"/>
    <property type="match status" value="1"/>
</dbReference>
<accession>A0A9D1SD27</accession>
<evidence type="ECO:0000313" key="8">
    <source>
        <dbReference type="Proteomes" id="UP000824112"/>
    </source>
</evidence>
<dbReference type="PANTHER" id="PTHR33146:SF26">
    <property type="entry name" value="ENDONUCLEASE 4"/>
    <property type="match status" value="1"/>
</dbReference>
<keyword evidence="3" id="KW-0255">Endonuclease</keyword>
<dbReference type="EMBL" id="DVNA01000172">
    <property type="protein sequence ID" value="HIU55670.1"/>
    <property type="molecule type" value="Genomic_DNA"/>
</dbReference>
<evidence type="ECO:0000256" key="6">
    <source>
        <dbReference type="ARBA" id="ARBA00023180"/>
    </source>
</evidence>
<name>A0A9D1SD27_9BACT</name>
<protein>
    <submittedName>
        <fullName evidence="7">S1/P1 nuclease</fullName>
    </submittedName>
</protein>
<dbReference type="InterPro" id="IPR003154">
    <property type="entry name" value="S1/P1nuclease"/>
</dbReference>
<comment type="caution">
    <text evidence="7">The sequence shown here is derived from an EMBL/GenBank/DDBJ whole genome shotgun (WGS) entry which is preliminary data.</text>
</comment>
<keyword evidence="1" id="KW-0540">Nuclease</keyword>
<evidence type="ECO:0000256" key="4">
    <source>
        <dbReference type="ARBA" id="ARBA00022801"/>
    </source>
</evidence>
<dbReference type="GO" id="GO:0006308">
    <property type="term" value="P:DNA catabolic process"/>
    <property type="evidence" value="ECO:0007669"/>
    <property type="project" value="InterPro"/>
</dbReference>
<dbReference type="Gene3D" id="1.10.575.10">
    <property type="entry name" value="P1 Nuclease"/>
    <property type="match status" value="1"/>
</dbReference>
<keyword evidence="5" id="KW-1015">Disulfide bond</keyword>
<keyword evidence="2" id="KW-0479">Metal-binding</keyword>
<dbReference type="CDD" id="cd11010">
    <property type="entry name" value="S1-P1_nuclease"/>
    <property type="match status" value="1"/>
</dbReference>
<gene>
    <name evidence="7" type="ORF">IAB03_07700</name>
</gene>
<dbReference type="GO" id="GO:0046872">
    <property type="term" value="F:metal ion binding"/>
    <property type="evidence" value="ECO:0007669"/>
    <property type="project" value="UniProtKB-KW"/>
</dbReference>
<evidence type="ECO:0000256" key="1">
    <source>
        <dbReference type="ARBA" id="ARBA00022722"/>
    </source>
</evidence>
<dbReference type="Proteomes" id="UP000824112">
    <property type="component" value="Unassembled WGS sequence"/>
</dbReference>
<dbReference type="GO" id="GO:0003676">
    <property type="term" value="F:nucleic acid binding"/>
    <property type="evidence" value="ECO:0007669"/>
    <property type="project" value="InterPro"/>
</dbReference>
<evidence type="ECO:0000256" key="2">
    <source>
        <dbReference type="ARBA" id="ARBA00022723"/>
    </source>
</evidence>
<sequence length="255" mass="29367">MKRFLILWITLSVCVSQTAMGWGRIGHDAIACIAACNLTKKAEKRIEKYLGHSIVYDASWMDDYRATPAYKHTSQWHTAAVNEDFYYTDAVRKPGGDAVSALEDAIKLLQDYKQLDDSTLVVNLKYVIHLVGDMHCPTHVRYPGISNYNIKINNKEYSYHSVWDSYVIESNRKWYYTEWQQQLDRCSRKEKKALAAGSPREWFHETAVDCRVIYDWAPKGSTQGRDFLNLAGPLAEKQILKAGYRLARLLNDLFG</sequence>
<reference evidence="7" key="2">
    <citation type="journal article" date="2021" name="PeerJ">
        <title>Extensive microbial diversity within the chicken gut microbiome revealed by metagenomics and culture.</title>
        <authorList>
            <person name="Gilroy R."/>
            <person name="Ravi A."/>
            <person name="Getino M."/>
            <person name="Pursley I."/>
            <person name="Horton D.L."/>
            <person name="Alikhan N.F."/>
            <person name="Baker D."/>
            <person name="Gharbi K."/>
            <person name="Hall N."/>
            <person name="Watson M."/>
            <person name="Adriaenssens E.M."/>
            <person name="Foster-Nyarko E."/>
            <person name="Jarju S."/>
            <person name="Secka A."/>
            <person name="Antonio M."/>
            <person name="Oren A."/>
            <person name="Chaudhuri R.R."/>
            <person name="La Ragione R."/>
            <person name="Hildebrand F."/>
            <person name="Pallen M.J."/>
        </authorList>
    </citation>
    <scope>NUCLEOTIDE SEQUENCE</scope>
    <source>
        <strain evidence="7">CHK158-818</strain>
    </source>
</reference>
<organism evidence="7 8">
    <name type="scientific">Candidatus Gallibacteroides avistercoris</name>
    <dbReference type="NCBI Taxonomy" id="2840833"/>
    <lineage>
        <taxon>Bacteria</taxon>
        <taxon>Pseudomonadati</taxon>
        <taxon>Bacteroidota</taxon>
        <taxon>Bacteroidia</taxon>
        <taxon>Bacteroidales</taxon>
        <taxon>Bacteroidaceae</taxon>
        <taxon>Bacteroidaceae incertae sedis</taxon>
        <taxon>Candidatus Gallibacteroides</taxon>
    </lineage>
</organism>
<keyword evidence="6" id="KW-0325">Glycoprotein</keyword>
<proteinExistence type="predicted"/>
<reference evidence="7" key="1">
    <citation type="submission" date="2020-10" db="EMBL/GenBank/DDBJ databases">
        <authorList>
            <person name="Gilroy R."/>
        </authorList>
    </citation>
    <scope>NUCLEOTIDE SEQUENCE</scope>
    <source>
        <strain evidence="7">CHK158-818</strain>
    </source>
</reference>
<evidence type="ECO:0000313" key="7">
    <source>
        <dbReference type="EMBL" id="HIU55670.1"/>
    </source>
</evidence>
<evidence type="ECO:0000256" key="5">
    <source>
        <dbReference type="ARBA" id="ARBA00023157"/>
    </source>
</evidence>
<evidence type="ECO:0000256" key="3">
    <source>
        <dbReference type="ARBA" id="ARBA00022759"/>
    </source>
</evidence>
<dbReference type="PANTHER" id="PTHR33146">
    <property type="entry name" value="ENDONUCLEASE 4"/>
    <property type="match status" value="1"/>
</dbReference>
<dbReference type="AlphaFoldDB" id="A0A9D1SD27"/>
<dbReference type="GO" id="GO:0004519">
    <property type="term" value="F:endonuclease activity"/>
    <property type="evidence" value="ECO:0007669"/>
    <property type="project" value="UniProtKB-KW"/>
</dbReference>
<dbReference type="InterPro" id="IPR008947">
    <property type="entry name" value="PLipase_C/P1_nuclease_dom_sf"/>
</dbReference>